<dbReference type="Pfam" id="PF07603">
    <property type="entry name" value="Lcl_C"/>
    <property type="match status" value="1"/>
</dbReference>
<dbReference type="EMBL" id="SEWF01000006">
    <property type="protein sequence ID" value="RYU96584.1"/>
    <property type="molecule type" value="Genomic_DNA"/>
</dbReference>
<dbReference type="RefSeq" id="WP_130019919.1">
    <property type="nucleotide sequence ID" value="NZ_SEWF01000006.1"/>
</dbReference>
<evidence type="ECO:0000256" key="1">
    <source>
        <dbReference type="SAM" id="SignalP"/>
    </source>
</evidence>
<dbReference type="InterPro" id="IPR011460">
    <property type="entry name" value="Lcl_C"/>
</dbReference>
<comment type="caution">
    <text evidence="3">The sequence shown here is derived from an EMBL/GenBank/DDBJ whole genome shotgun (WGS) entry which is preliminary data.</text>
</comment>
<protein>
    <submittedName>
        <fullName evidence="3">DUF1566 domain-containing protein</fullName>
    </submittedName>
</protein>
<name>A0A4Q5M2P0_9BACT</name>
<keyword evidence="4" id="KW-1185">Reference proteome</keyword>
<accession>A0A4Q5M2P0</accession>
<feature type="signal peptide" evidence="1">
    <location>
        <begin position="1"/>
        <end position="23"/>
    </location>
</feature>
<reference evidence="3 4" key="1">
    <citation type="submission" date="2019-02" db="EMBL/GenBank/DDBJ databases">
        <title>Bacterial novel species Emticicia sp. 17J42-9 isolated from soil.</title>
        <authorList>
            <person name="Jung H.-Y."/>
        </authorList>
    </citation>
    <scope>NUCLEOTIDE SEQUENCE [LARGE SCALE GENOMIC DNA]</scope>
    <source>
        <strain evidence="3 4">17J42-9</strain>
    </source>
</reference>
<proteinExistence type="predicted"/>
<evidence type="ECO:0000313" key="3">
    <source>
        <dbReference type="EMBL" id="RYU96584.1"/>
    </source>
</evidence>
<keyword evidence="1" id="KW-0732">Signal</keyword>
<feature type="chain" id="PRO_5020234507" evidence="1">
    <location>
        <begin position="24"/>
        <end position="258"/>
    </location>
</feature>
<feature type="domain" description="Lcl C-terminal" evidence="2">
    <location>
        <begin position="172"/>
        <end position="256"/>
    </location>
</feature>
<organism evidence="3 4">
    <name type="scientific">Emticicia agri</name>
    <dbReference type="NCBI Taxonomy" id="2492393"/>
    <lineage>
        <taxon>Bacteria</taxon>
        <taxon>Pseudomonadati</taxon>
        <taxon>Bacteroidota</taxon>
        <taxon>Cytophagia</taxon>
        <taxon>Cytophagales</taxon>
        <taxon>Leadbetterellaceae</taxon>
        <taxon>Emticicia</taxon>
    </lineage>
</organism>
<sequence>MKKHLHAILWVMIALGFCFPGQAQSVTIDPKDATPGSIIEATSTKKGMLMPRMTESQRTAISSPVAGIQVYCTNCAGGAGPYTYNGSVWLPMFNTAGITYSVGQSAQGGIIFYVDDSGQHGLVVASGDYAGGAGVKWISGSNMNTNAVRNGVYGGQYNTELINEAQGNGISAALAAAQTSSGNYGDWYLPSKAELYILYQVRNNVEMDDAAGYYWSSTEVAAPYGQVSETANYVNFSTGSQGTSPKNTAYKVRAIRRF</sequence>
<dbReference type="Proteomes" id="UP000293162">
    <property type="component" value="Unassembled WGS sequence"/>
</dbReference>
<dbReference type="AlphaFoldDB" id="A0A4Q5M2P0"/>
<evidence type="ECO:0000259" key="2">
    <source>
        <dbReference type="Pfam" id="PF07603"/>
    </source>
</evidence>
<evidence type="ECO:0000313" key="4">
    <source>
        <dbReference type="Proteomes" id="UP000293162"/>
    </source>
</evidence>
<gene>
    <name evidence="3" type="ORF">EWM59_05385</name>
</gene>
<dbReference type="OrthoDB" id="9765957at2"/>